<dbReference type="InterPro" id="IPR009025">
    <property type="entry name" value="RBP11-like_dimer"/>
</dbReference>
<dbReference type="AlphaFoldDB" id="A0A9K3GFL1"/>
<sequence>MSGTEGTDLASLTFQFTDEDHTLGNVMRYLLLKNPDVEFAGYAVPHPAETKMNLHVQTSEGMSSVDCMREAAADLGNIAKNMREKITEAVDDFVPE</sequence>
<evidence type="ECO:0000256" key="1">
    <source>
        <dbReference type="ARBA" id="ARBA00022478"/>
    </source>
</evidence>
<dbReference type="GO" id="GO:0005666">
    <property type="term" value="C:RNA polymerase III complex"/>
    <property type="evidence" value="ECO:0007669"/>
    <property type="project" value="TreeGrafter"/>
</dbReference>
<dbReference type="Proteomes" id="UP000265618">
    <property type="component" value="Unassembled WGS sequence"/>
</dbReference>
<keyword evidence="1" id="KW-0240">DNA-directed RNA polymerase</keyword>
<keyword evidence="6" id="KW-1185">Reference proteome</keyword>
<dbReference type="Gene3D" id="3.30.1360.10">
    <property type="entry name" value="RNA polymerase, RBP11-like subunit"/>
    <property type="match status" value="1"/>
</dbReference>
<dbReference type="GO" id="GO:0006362">
    <property type="term" value="P:transcription elongation by RNA polymerase I"/>
    <property type="evidence" value="ECO:0007669"/>
    <property type="project" value="TreeGrafter"/>
</dbReference>
<reference evidence="5 6" key="1">
    <citation type="journal article" date="2018" name="PLoS ONE">
        <title>The draft genome of Kipferlia bialata reveals reductive genome evolution in fornicate parasites.</title>
        <authorList>
            <person name="Tanifuji G."/>
            <person name="Takabayashi S."/>
            <person name="Kume K."/>
            <person name="Takagi M."/>
            <person name="Nakayama T."/>
            <person name="Kamikawa R."/>
            <person name="Inagaki Y."/>
            <person name="Hashimoto T."/>
        </authorList>
    </citation>
    <scope>NUCLEOTIDE SEQUENCE [LARGE SCALE GENOMIC DNA]</scope>
    <source>
        <strain evidence="5">NY0173</strain>
    </source>
</reference>
<dbReference type="Pfam" id="PF13656">
    <property type="entry name" value="RNA_pol_L_2"/>
    <property type="match status" value="1"/>
</dbReference>
<evidence type="ECO:0000313" key="6">
    <source>
        <dbReference type="Proteomes" id="UP000265618"/>
    </source>
</evidence>
<evidence type="ECO:0000259" key="4">
    <source>
        <dbReference type="Pfam" id="PF13656"/>
    </source>
</evidence>
<proteinExistence type="inferred from homology"/>
<protein>
    <recommendedName>
        <fullName evidence="4">DNA-directed RNA polymerase RBP11-like dimerisation domain-containing protein</fullName>
    </recommendedName>
</protein>
<evidence type="ECO:0000256" key="2">
    <source>
        <dbReference type="ARBA" id="ARBA00023163"/>
    </source>
</evidence>
<dbReference type="CDD" id="cd07029">
    <property type="entry name" value="RNAP_I_III_AC19"/>
    <property type="match status" value="1"/>
</dbReference>
<evidence type="ECO:0000256" key="3">
    <source>
        <dbReference type="ARBA" id="ARBA00025751"/>
    </source>
</evidence>
<name>A0A9K3GFL1_9EUKA</name>
<dbReference type="InterPro" id="IPR036603">
    <property type="entry name" value="RBP11-like"/>
</dbReference>
<organism evidence="5 6">
    <name type="scientific">Kipferlia bialata</name>
    <dbReference type="NCBI Taxonomy" id="797122"/>
    <lineage>
        <taxon>Eukaryota</taxon>
        <taxon>Metamonada</taxon>
        <taxon>Carpediemonas-like organisms</taxon>
        <taxon>Kipferlia</taxon>
    </lineage>
</organism>
<dbReference type="OrthoDB" id="510325at2759"/>
<keyword evidence="2" id="KW-0804">Transcription</keyword>
<comment type="similarity">
    <text evidence="3">Belongs to the archaeal Rpo11/eukaryotic RPB11/RPC19 RNA polymerase subunit family.</text>
</comment>
<dbReference type="SUPFAM" id="SSF55257">
    <property type="entry name" value="RBP11-like subunits of RNA polymerase"/>
    <property type="match status" value="1"/>
</dbReference>
<gene>
    <name evidence="5" type="ORF">KIPB_001503</name>
</gene>
<dbReference type="GO" id="GO:0003899">
    <property type="term" value="F:DNA-directed RNA polymerase activity"/>
    <property type="evidence" value="ECO:0007669"/>
    <property type="project" value="InterPro"/>
</dbReference>
<dbReference type="InterPro" id="IPR022905">
    <property type="entry name" value="Rpo11-like"/>
</dbReference>
<dbReference type="PANTHER" id="PTHR13946">
    <property type="entry name" value="DNA-DIRECTED RNA POLYMERASE I,II,III"/>
    <property type="match status" value="1"/>
</dbReference>
<dbReference type="PANTHER" id="PTHR13946:SF28">
    <property type="entry name" value="DNA-DIRECTED RNA POLYMERASES I AND III SUBUNIT RPAC2"/>
    <property type="match status" value="1"/>
</dbReference>
<dbReference type="EMBL" id="BDIP01000217">
    <property type="protein sequence ID" value="GIQ80670.1"/>
    <property type="molecule type" value="Genomic_DNA"/>
</dbReference>
<comment type="caution">
    <text evidence="5">The sequence shown here is derived from an EMBL/GenBank/DDBJ whole genome shotgun (WGS) entry which is preliminary data.</text>
</comment>
<dbReference type="GO" id="GO:0046983">
    <property type="term" value="F:protein dimerization activity"/>
    <property type="evidence" value="ECO:0007669"/>
    <property type="project" value="InterPro"/>
</dbReference>
<dbReference type="InterPro" id="IPR033898">
    <property type="entry name" value="RNAP_AC19"/>
</dbReference>
<evidence type="ECO:0000313" key="5">
    <source>
        <dbReference type="EMBL" id="GIQ80670.1"/>
    </source>
</evidence>
<accession>A0A9K3GFL1</accession>
<dbReference type="GO" id="GO:0006383">
    <property type="term" value="P:transcription by RNA polymerase III"/>
    <property type="evidence" value="ECO:0007669"/>
    <property type="project" value="TreeGrafter"/>
</dbReference>
<dbReference type="GO" id="GO:0005736">
    <property type="term" value="C:RNA polymerase I complex"/>
    <property type="evidence" value="ECO:0007669"/>
    <property type="project" value="TreeGrafter"/>
</dbReference>
<feature type="domain" description="DNA-directed RNA polymerase RBP11-like dimerisation" evidence="4">
    <location>
        <begin position="12"/>
        <end position="84"/>
    </location>
</feature>
<dbReference type="HAMAP" id="MF_00261">
    <property type="entry name" value="RNApol_arch_Rpo11"/>
    <property type="match status" value="1"/>
</dbReference>